<evidence type="ECO:0000313" key="2">
    <source>
        <dbReference type="Proteomes" id="UP000566819"/>
    </source>
</evidence>
<protein>
    <submittedName>
        <fullName evidence="1">Uncharacterized protein</fullName>
    </submittedName>
</protein>
<proteinExistence type="predicted"/>
<dbReference type="Proteomes" id="UP000566819">
    <property type="component" value="Unassembled WGS sequence"/>
</dbReference>
<sequence>MVWSKSNVVWRTTAARLPGPRFILPQITLYPNSLSSTPNLPALLKFSTATTSLSNNLTPPSLHRKSKRMSTSSSTPVEFAGYASYLVTMSRAMDQDYVPVAVLVSSGSASTKMPQYVEYPDSVLRLESKVRMLKLGSKKKPFQLLLEEDDLNPKHSNRRFSFLMDYNNMDCSQLQKELVARGLVVRDPVKDALILKLAADDFGKTYNFSDTFCNDVFDPGHSLRVEKDFIKFLHTIHKVLILAGLNVKAQIVPPVMKVTNSQVVDIRRKLEGEINKFELLDKIIQNNNECAANARALIKEFDIGLYFKDVCKHQFR</sequence>
<accession>A0A8H4RXU2</accession>
<organism evidence="1 2">
    <name type="scientific">Cudoniella acicularis</name>
    <dbReference type="NCBI Taxonomy" id="354080"/>
    <lineage>
        <taxon>Eukaryota</taxon>
        <taxon>Fungi</taxon>
        <taxon>Dikarya</taxon>
        <taxon>Ascomycota</taxon>
        <taxon>Pezizomycotina</taxon>
        <taxon>Leotiomycetes</taxon>
        <taxon>Helotiales</taxon>
        <taxon>Tricladiaceae</taxon>
        <taxon>Cudoniella</taxon>
    </lineage>
</organism>
<name>A0A8H4RXU2_9HELO</name>
<gene>
    <name evidence="1" type="ORF">G7Y89_g607</name>
</gene>
<reference evidence="1 2" key="1">
    <citation type="submission" date="2020-03" db="EMBL/GenBank/DDBJ databases">
        <title>Draft Genome Sequence of Cudoniella acicularis.</title>
        <authorList>
            <person name="Buettner E."/>
            <person name="Kellner H."/>
        </authorList>
    </citation>
    <scope>NUCLEOTIDE SEQUENCE [LARGE SCALE GENOMIC DNA]</scope>
    <source>
        <strain evidence="1 2">DSM 108380</strain>
    </source>
</reference>
<dbReference type="AlphaFoldDB" id="A0A8H4RXU2"/>
<dbReference type="EMBL" id="JAAMPI010000022">
    <property type="protein sequence ID" value="KAF4637456.1"/>
    <property type="molecule type" value="Genomic_DNA"/>
</dbReference>
<evidence type="ECO:0000313" key="1">
    <source>
        <dbReference type="EMBL" id="KAF4637456.1"/>
    </source>
</evidence>
<comment type="caution">
    <text evidence="1">The sequence shown here is derived from an EMBL/GenBank/DDBJ whole genome shotgun (WGS) entry which is preliminary data.</text>
</comment>
<keyword evidence="2" id="KW-1185">Reference proteome</keyword>